<feature type="transmembrane region" description="Helical" evidence="7">
    <location>
        <begin position="89"/>
        <end position="111"/>
    </location>
</feature>
<evidence type="ECO:0000313" key="9">
    <source>
        <dbReference type="EMBL" id="RXH68623.1"/>
    </source>
</evidence>
<dbReference type="STRING" id="3750.A0A498HI80"/>
<dbReference type="GO" id="GO:0008195">
    <property type="term" value="F:phosphatidate phosphatase activity"/>
    <property type="evidence" value="ECO:0007669"/>
    <property type="project" value="TreeGrafter"/>
</dbReference>
<evidence type="ECO:0000256" key="3">
    <source>
        <dbReference type="ARBA" id="ARBA00022692"/>
    </source>
</evidence>
<name>A0A498HI80_MALDO</name>
<proteinExistence type="inferred from homology"/>
<dbReference type="GO" id="GO:0046839">
    <property type="term" value="P:phospholipid dephosphorylation"/>
    <property type="evidence" value="ECO:0007669"/>
    <property type="project" value="TreeGrafter"/>
</dbReference>
<evidence type="ECO:0000256" key="5">
    <source>
        <dbReference type="ARBA" id="ARBA00022989"/>
    </source>
</evidence>
<organism evidence="9 10">
    <name type="scientific">Malus domestica</name>
    <name type="common">Apple</name>
    <name type="synonym">Pyrus malus</name>
    <dbReference type="NCBI Taxonomy" id="3750"/>
    <lineage>
        <taxon>Eukaryota</taxon>
        <taxon>Viridiplantae</taxon>
        <taxon>Streptophyta</taxon>
        <taxon>Embryophyta</taxon>
        <taxon>Tracheophyta</taxon>
        <taxon>Spermatophyta</taxon>
        <taxon>Magnoliopsida</taxon>
        <taxon>eudicotyledons</taxon>
        <taxon>Gunneridae</taxon>
        <taxon>Pentapetalae</taxon>
        <taxon>rosids</taxon>
        <taxon>fabids</taxon>
        <taxon>Rosales</taxon>
        <taxon>Rosaceae</taxon>
        <taxon>Amygdaloideae</taxon>
        <taxon>Maleae</taxon>
        <taxon>Malus</taxon>
    </lineage>
</organism>
<dbReference type="Proteomes" id="UP000290289">
    <property type="component" value="Chromosome 17"/>
</dbReference>
<dbReference type="InterPro" id="IPR043216">
    <property type="entry name" value="PAP-like"/>
</dbReference>
<gene>
    <name evidence="9" type="ORF">DVH24_030956</name>
</gene>
<dbReference type="PANTHER" id="PTHR10165">
    <property type="entry name" value="LIPID PHOSPHATE PHOSPHATASE"/>
    <property type="match status" value="1"/>
</dbReference>
<feature type="transmembrane region" description="Helical" evidence="7">
    <location>
        <begin position="203"/>
        <end position="224"/>
    </location>
</feature>
<comment type="subcellular location">
    <subcellularLocation>
        <location evidence="1">Membrane</location>
        <topology evidence="1">Multi-pass membrane protein</topology>
    </subcellularLocation>
</comment>
<evidence type="ECO:0000256" key="7">
    <source>
        <dbReference type="SAM" id="Phobius"/>
    </source>
</evidence>
<comment type="caution">
    <text evidence="9">The sequence shown here is derived from an EMBL/GenBank/DDBJ whole genome shotgun (WGS) entry which is preliminary data.</text>
</comment>
<dbReference type="Pfam" id="PF01569">
    <property type="entry name" value="PAP2"/>
    <property type="match status" value="1"/>
</dbReference>
<evidence type="ECO:0000256" key="1">
    <source>
        <dbReference type="ARBA" id="ARBA00004141"/>
    </source>
</evidence>
<dbReference type="SMART" id="SM00014">
    <property type="entry name" value="acidPPc"/>
    <property type="match status" value="1"/>
</dbReference>
<evidence type="ECO:0000313" key="10">
    <source>
        <dbReference type="Proteomes" id="UP000290289"/>
    </source>
</evidence>
<reference evidence="9 10" key="1">
    <citation type="submission" date="2018-10" db="EMBL/GenBank/DDBJ databases">
        <title>A high-quality apple genome assembly.</title>
        <authorList>
            <person name="Hu J."/>
        </authorList>
    </citation>
    <scope>NUCLEOTIDE SEQUENCE [LARGE SCALE GENOMIC DNA]</scope>
    <source>
        <strain evidence="10">cv. HFTH1</strain>
        <tissue evidence="9">Young leaf</tissue>
    </source>
</reference>
<dbReference type="CDD" id="cd03390">
    <property type="entry name" value="PAP2_containing_1_like"/>
    <property type="match status" value="1"/>
</dbReference>
<keyword evidence="10" id="KW-1185">Reference proteome</keyword>
<accession>A0A498HI80</accession>
<dbReference type="InterPro" id="IPR036938">
    <property type="entry name" value="PAP2/HPO_sf"/>
</dbReference>
<feature type="transmembrane region" description="Helical" evidence="7">
    <location>
        <begin position="230"/>
        <end position="250"/>
    </location>
</feature>
<keyword evidence="6 7" id="KW-0472">Membrane</keyword>
<feature type="transmembrane region" description="Helical" evidence="7">
    <location>
        <begin position="49"/>
        <end position="69"/>
    </location>
</feature>
<evidence type="ECO:0000256" key="6">
    <source>
        <dbReference type="ARBA" id="ARBA00023136"/>
    </source>
</evidence>
<dbReference type="InterPro" id="IPR000326">
    <property type="entry name" value="PAP2/HPO"/>
</dbReference>
<keyword evidence="4" id="KW-0378">Hydrolase</keyword>
<comment type="similarity">
    <text evidence="2">Belongs to the PA-phosphatase related phosphoesterase family.</text>
</comment>
<evidence type="ECO:0000256" key="2">
    <source>
        <dbReference type="ARBA" id="ARBA00008816"/>
    </source>
</evidence>
<dbReference type="AlphaFoldDB" id="A0A498HI80"/>
<sequence length="329" mass="37089">MPWWDLGLLSRLKNLSGVVFQNKMQEVELGSHTVRSHGVTVARTHMHDWVILMLLGLIEVILYVIHPFYRFVGKDMMTDLKYPLKSCTVPFWAVPMYAVALPIAIFVVVYFRRRDVYDLHHAILGVLTDAIKDAVGRPRPDFFWRCFPDGKDVYDKWGNVVCYGVKSVIKEGHKSFPRSFAGLGFFSLYLSGKIQVFDRKGHVAKLCIVILPLLVASLVGVSLVDDYWHHWQDVFAGGLLGLTVATFCYLKFFPPPYHAQGWGPYAYFQVLEELRSGAQVTSTINGSNVQVTEARVENQVDETSNHGCMGLTLARGSGSALEDLESGRR</sequence>
<feature type="domain" description="Phosphatidic acid phosphatase type 2/haloperoxidase" evidence="8">
    <location>
        <begin position="117"/>
        <end position="249"/>
    </location>
</feature>
<keyword evidence="3 7" id="KW-0812">Transmembrane</keyword>
<dbReference type="GO" id="GO:0016020">
    <property type="term" value="C:membrane"/>
    <property type="evidence" value="ECO:0007669"/>
    <property type="project" value="UniProtKB-SubCell"/>
</dbReference>
<dbReference type="EMBL" id="RDQH01000343">
    <property type="protein sequence ID" value="RXH68623.1"/>
    <property type="molecule type" value="Genomic_DNA"/>
</dbReference>
<dbReference type="FunFam" id="1.20.144.10:FF:000001">
    <property type="entry name" value="Lipid phosphate phosphatase 2"/>
    <property type="match status" value="1"/>
</dbReference>
<keyword evidence="5 7" id="KW-1133">Transmembrane helix</keyword>
<dbReference type="PANTHER" id="PTHR10165:SF203">
    <property type="entry name" value="LIPID PHOSPHATE PHOSPHATASE 3, CHLOROPLASTIC-RELATED"/>
    <property type="match status" value="1"/>
</dbReference>
<evidence type="ECO:0000259" key="8">
    <source>
        <dbReference type="SMART" id="SM00014"/>
    </source>
</evidence>
<evidence type="ECO:0000256" key="4">
    <source>
        <dbReference type="ARBA" id="ARBA00022801"/>
    </source>
</evidence>
<dbReference type="GO" id="GO:0006644">
    <property type="term" value="P:phospholipid metabolic process"/>
    <property type="evidence" value="ECO:0007669"/>
    <property type="project" value="InterPro"/>
</dbReference>
<dbReference type="Gene3D" id="1.20.144.10">
    <property type="entry name" value="Phosphatidic acid phosphatase type 2/haloperoxidase"/>
    <property type="match status" value="1"/>
</dbReference>
<dbReference type="SUPFAM" id="SSF48317">
    <property type="entry name" value="Acid phosphatase/Vanadium-dependent haloperoxidase"/>
    <property type="match status" value="1"/>
</dbReference>
<protein>
    <recommendedName>
        <fullName evidence="8">Phosphatidic acid phosphatase type 2/haloperoxidase domain-containing protein</fullName>
    </recommendedName>
</protein>